<evidence type="ECO:0000256" key="15">
    <source>
        <dbReference type="ARBA" id="ARBA00069223"/>
    </source>
</evidence>
<dbReference type="GO" id="GO:0006417">
    <property type="term" value="P:regulation of translation"/>
    <property type="evidence" value="ECO:0007669"/>
    <property type="project" value="UniProtKB-KW"/>
</dbReference>
<evidence type="ECO:0000256" key="8">
    <source>
        <dbReference type="ARBA" id="ARBA00022884"/>
    </source>
</evidence>
<evidence type="ECO:0000256" key="1">
    <source>
        <dbReference type="ARBA" id="ARBA00004173"/>
    </source>
</evidence>
<organism evidence="19 20">
    <name type="scientific">Pelobates cultripes</name>
    <name type="common">Western spadefoot toad</name>
    <dbReference type="NCBI Taxonomy" id="61616"/>
    <lineage>
        <taxon>Eukaryota</taxon>
        <taxon>Metazoa</taxon>
        <taxon>Chordata</taxon>
        <taxon>Craniata</taxon>
        <taxon>Vertebrata</taxon>
        <taxon>Euteleostomi</taxon>
        <taxon>Amphibia</taxon>
        <taxon>Batrachia</taxon>
        <taxon>Anura</taxon>
        <taxon>Pelobatoidea</taxon>
        <taxon>Pelobatidae</taxon>
        <taxon>Pelobates</taxon>
    </lineage>
</organism>
<keyword evidence="6" id="KW-0677">Repeat</keyword>
<feature type="region of interest" description="Disordered" evidence="18">
    <location>
        <begin position="319"/>
        <end position="342"/>
    </location>
</feature>
<dbReference type="PANTHER" id="PTHR21393:SF0">
    <property type="entry name" value="SMALL RIBOSOMAL SUBUNIT PROTEIN MS27"/>
    <property type="match status" value="1"/>
</dbReference>
<name>A0AAD1SEN0_PELCU</name>
<feature type="compositionally biased region" description="Basic and acidic residues" evidence="18">
    <location>
        <begin position="333"/>
        <end position="342"/>
    </location>
</feature>
<evidence type="ECO:0000256" key="5">
    <source>
        <dbReference type="ARBA" id="ARBA00022730"/>
    </source>
</evidence>
<evidence type="ECO:0000313" key="19">
    <source>
        <dbReference type="EMBL" id="CAH2296896.1"/>
    </source>
</evidence>
<keyword evidence="20" id="KW-1185">Reference proteome</keyword>
<feature type="region of interest" description="Disordered" evidence="18">
    <location>
        <begin position="1"/>
        <end position="21"/>
    </location>
</feature>
<keyword evidence="13" id="KW-0687">Ribonucleoprotein</keyword>
<feature type="region of interest" description="Disordered" evidence="18">
    <location>
        <begin position="414"/>
        <end position="443"/>
    </location>
</feature>
<evidence type="ECO:0000256" key="16">
    <source>
        <dbReference type="ARBA" id="ARBA00074987"/>
    </source>
</evidence>
<feature type="compositionally biased region" description="Basic and acidic residues" evidence="18">
    <location>
        <begin position="414"/>
        <end position="436"/>
    </location>
</feature>
<keyword evidence="7" id="KW-0810">Translation regulation</keyword>
<evidence type="ECO:0000256" key="17">
    <source>
        <dbReference type="ARBA" id="ARBA00075386"/>
    </source>
</evidence>
<dbReference type="Gene3D" id="1.25.40.10">
    <property type="entry name" value="Tetratricopeptide repeat domain"/>
    <property type="match status" value="1"/>
</dbReference>
<accession>A0AAD1SEN0</accession>
<protein>
    <recommendedName>
        <fullName evidence="15">Small ribosomal subunit protein mS27</fullName>
    </recommendedName>
    <alternativeName>
        <fullName evidence="17">28S ribosomal protein S27, mitochondrial</fullName>
    </alternativeName>
    <alternativeName>
        <fullName evidence="16">Mitochondrial ribosomal protein S27</fullName>
    </alternativeName>
</protein>
<evidence type="ECO:0000256" key="9">
    <source>
        <dbReference type="ARBA" id="ARBA00022946"/>
    </source>
</evidence>
<evidence type="ECO:0000256" key="3">
    <source>
        <dbReference type="ARBA" id="ARBA00022490"/>
    </source>
</evidence>
<evidence type="ECO:0000256" key="12">
    <source>
        <dbReference type="ARBA" id="ARBA00023128"/>
    </source>
</evidence>
<evidence type="ECO:0000256" key="2">
    <source>
        <dbReference type="ARBA" id="ARBA00004496"/>
    </source>
</evidence>
<feature type="compositionally biased region" description="Low complexity" evidence="18">
    <location>
        <begin position="1"/>
        <end position="20"/>
    </location>
</feature>
<evidence type="ECO:0000256" key="13">
    <source>
        <dbReference type="ARBA" id="ARBA00023274"/>
    </source>
</evidence>
<evidence type="ECO:0000313" key="20">
    <source>
        <dbReference type="Proteomes" id="UP001295444"/>
    </source>
</evidence>
<keyword evidence="4" id="KW-0820">tRNA-binding</keyword>
<dbReference type="Proteomes" id="UP001295444">
    <property type="component" value="Chromosome 05"/>
</dbReference>
<dbReference type="Pfam" id="PF10037">
    <property type="entry name" value="MRP-S27"/>
    <property type="match status" value="1"/>
</dbReference>
<reference evidence="19" key="1">
    <citation type="submission" date="2022-03" db="EMBL/GenBank/DDBJ databases">
        <authorList>
            <person name="Alioto T."/>
            <person name="Alioto T."/>
            <person name="Gomez Garrido J."/>
        </authorList>
    </citation>
    <scope>NUCLEOTIDE SEQUENCE</scope>
</reference>
<dbReference type="AlphaFoldDB" id="A0AAD1SEN0"/>
<dbReference type="FunFam" id="1.25.40.10:FF:000232">
    <property type="entry name" value="28S ribosomal protein S27, mitochondrial"/>
    <property type="match status" value="1"/>
</dbReference>
<dbReference type="GO" id="GO:0005743">
    <property type="term" value="C:mitochondrial inner membrane"/>
    <property type="evidence" value="ECO:0007669"/>
    <property type="project" value="UniProtKB-ARBA"/>
</dbReference>
<dbReference type="PANTHER" id="PTHR21393">
    <property type="entry name" value="MITOCHONDRIAL 28S RIBOSOMAL PROTEIN S27"/>
    <property type="match status" value="1"/>
</dbReference>
<dbReference type="InterPro" id="IPR019266">
    <property type="entry name" value="Ribosomal_mS27"/>
</dbReference>
<proteinExistence type="inferred from homology"/>
<keyword evidence="9" id="KW-0809">Transit peptide</keyword>
<dbReference type="InterPro" id="IPR011990">
    <property type="entry name" value="TPR-like_helical_dom_sf"/>
</dbReference>
<comment type="subcellular location">
    <subcellularLocation>
        <location evidence="2">Cytoplasm</location>
    </subcellularLocation>
    <subcellularLocation>
        <location evidence="1">Mitochondrion</location>
    </subcellularLocation>
</comment>
<dbReference type="EMBL" id="OW240916">
    <property type="protein sequence ID" value="CAH2296896.1"/>
    <property type="molecule type" value="Genomic_DNA"/>
</dbReference>
<keyword evidence="12" id="KW-0496">Mitochondrion</keyword>
<keyword evidence="11" id="KW-0175">Coiled coil</keyword>
<evidence type="ECO:0000256" key="10">
    <source>
        <dbReference type="ARBA" id="ARBA00022980"/>
    </source>
</evidence>
<evidence type="ECO:0000256" key="4">
    <source>
        <dbReference type="ARBA" id="ARBA00022555"/>
    </source>
</evidence>
<keyword evidence="3" id="KW-0963">Cytoplasm</keyword>
<dbReference type="GO" id="GO:0005763">
    <property type="term" value="C:mitochondrial small ribosomal subunit"/>
    <property type="evidence" value="ECO:0007669"/>
    <property type="project" value="UniProtKB-ARBA"/>
</dbReference>
<evidence type="ECO:0000256" key="11">
    <source>
        <dbReference type="ARBA" id="ARBA00023054"/>
    </source>
</evidence>
<keyword evidence="8" id="KW-0694">RNA-binding</keyword>
<dbReference type="GO" id="GO:0000049">
    <property type="term" value="F:tRNA binding"/>
    <property type="evidence" value="ECO:0007669"/>
    <property type="project" value="UniProtKB-KW"/>
</dbReference>
<keyword evidence="5" id="KW-0699">rRNA-binding</keyword>
<dbReference type="GO" id="GO:0019843">
    <property type="term" value="F:rRNA binding"/>
    <property type="evidence" value="ECO:0007669"/>
    <property type="project" value="UniProtKB-KW"/>
</dbReference>
<evidence type="ECO:0000256" key="18">
    <source>
        <dbReference type="SAM" id="MobiDB-lite"/>
    </source>
</evidence>
<evidence type="ECO:0000256" key="14">
    <source>
        <dbReference type="ARBA" id="ARBA00061536"/>
    </source>
</evidence>
<comment type="similarity">
    <text evidence="14">Belongs to the mitochondrion-specific ribosomal protein mS27 family.</text>
</comment>
<feature type="compositionally biased region" description="Polar residues" evidence="18">
    <location>
        <begin position="321"/>
        <end position="332"/>
    </location>
</feature>
<evidence type="ECO:0000256" key="6">
    <source>
        <dbReference type="ARBA" id="ARBA00022737"/>
    </source>
</evidence>
<gene>
    <name evidence="19" type="ORF">PECUL_23A022828</name>
</gene>
<sequence length="443" mass="50587">MVIGRSEPSSSPSRSPSPQSGLVYSKMAASMGCRYALYGRCRSPSLRAASTGKRFILSSAYINSERWEKLEREPHSLVSLANLMDKTYEKKLPVSSLTISRFVDNITCREEVDQAEYYLYKFRHSPNNWYLRNWTIHCWIRQCLKYNAHDKALYTLKNKVQYGIFPDSFTVNLLLDAFLKTENYADAASVVIEIMLQESFDEVSTQLLSLYALHKYLSGNPELRWEQERNVGASLLLAGLHQGNTVGYSSQLYGLALLGKVELCHGLRAVYNRMPLLWTPGYFRRALDVMENVSQMSGDIKLSSDAIDKLKQCLDDALSKQPENTASESAEVSETKSEDSGKTEMTLLSEYLTRFQELNAKLASLGMIEADSLLSLTTQHVQEKLPECEKEDIEKYEEQLKDWQRERTELNAREKEMKEKARQEFEARQAAKEAAEQQHLATV</sequence>
<keyword evidence="10" id="KW-0689">Ribosomal protein</keyword>
<dbReference type="InterPro" id="IPR034913">
    <property type="entry name" value="mS27/PTCD2"/>
</dbReference>
<evidence type="ECO:0000256" key="7">
    <source>
        <dbReference type="ARBA" id="ARBA00022845"/>
    </source>
</evidence>